<dbReference type="AlphaFoldDB" id="A0A2Z4J6Y9"/>
<sequence>MNIARCLDTIDQLCLRPFPAEHGWSDAGREGPGFHMAQLAAGTSDRAHGAAEAADLDACKEGIAQRLHARWGATHPWGMLTLRTRGERGEEIPEPWASLSVLADEVYVWRAAESGRWVAVGVTDREETDAARLLAVVTDTDPP</sequence>
<reference evidence="1 2" key="1">
    <citation type="journal article" date="2019" name="Int. J. Syst. Evol. Microbiol.">
        <title>Streptomyces cadmiisoli sp. nov., a novel actinomycete isolated from cadmium-contaminated soil.</title>
        <authorList>
            <person name="Li K."/>
            <person name="Tang X."/>
            <person name="Zhao J."/>
            <person name="Guo Y."/>
            <person name="Tang Y."/>
            <person name="Gao J."/>
        </authorList>
    </citation>
    <scope>NUCLEOTIDE SEQUENCE [LARGE SCALE GENOMIC DNA]</scope>
    <source>
        <strain evidence="1 2">ZFG47</strain>
    </source>
</reference>
<evidence type="ECO:0000313" key="1">
    <source>
        <dbReference type="EMBL" id="AWW40849.1"/>
    </source>
</evidence>
<dbReference type="GeneID" id="32593827"/>
<name>A0A2Z4J6Y9_9ACTN</name>
<protein>
    <submittedName>
        <fullName evidence="1">Uncharacterized protein</fullName>
    </submittedName>
</protein>
<organism evidence="1 2">
    <name type="scientific">Streptomyces cadmiisoli</name>
    <dbReference type="NCBI Taxonomy" id="2184053"/>
    <lineage>
        <taxon>Bacteria</taxon>
        <taxon>Bacillati</taxon>
        <taxon>Actinomycetota</taxon>
        <taxon>Actinomycetes</taxon>
        <taxon>Kitasatosporales</taxon>
        <taxon>Streptomycetaceae</taxon>
        <taxon>Streptomyces</taxon>
        <taxon>Streptomyces aurantiacus group</taxon>
    </lineage>
</organism>
<evidence type="ECO:0000313" key="2">
    <source>
        <dbReference type="Proteomes" id="UP000249616"/>
    </source>
</evidence>
<accession>A0A2Z4J6Y9</accession>
<dbReference type="EMBL" id="CP030073">
    <property type="protein sequence ID" value="AWW40849.1"/>
    <property type="molecule type" value="Genomic_DNA"/>
</dbReference>
<dbReference type="KEGG" id="scad:DN051_32715"/>
<proteinExistence type="predicted"/>
<dbReference type="RefSeq" id="WP_053757661.1">
    <property type="nucleotide sequence ID" value="NZ_CP030073.1"/>
</dbReference>
<dbReference type="Proteomes" id="UP000249616">
    <property type="component" value="Chromosome"/>
</dbReference>
<keyword evidence="2" id="KW-1185">Reference proteome</keyword>
<gene>
    <name evidence="1" type="ORF">DN051_32715</name>
</gene>